<evidence type="ECO:0000313" key="8">
    <source>
        <dbReference type="EMBL" id="RYR76373.1"/>
    </source>
</evidence>
<dbReference type="SUPFAM" id="SSF55008">
    <property type="entry name" value="HMA, heavy metal-associated domain"/>
    <property type="match status" value="1"/>
</dbReference>
<dbReference type="PROSITE" id="PS50846">
    <property type="entry name" value="HMA_2"/>
    <property type="match status" value="1"/>
</dbReference>
<evidence type="ECO:0000256" key="4">
    <source>
        <dbReference type="ARBA" id="ARBA00023289"/>
    </source>
</evidence>
<dbReference type="PANTHER" id="PTHR45868:SF86">
    <property type="entry name" value="HMA DOMAIN-CONTAINING PROTEIN"/>
    <property type="match status" value="1"/>
</dbReference>
<evidence type="ECO:0000313" key="9">
    <source>
        <dbReference type="Proteomes" id="UP000289738"/>
    </source>
</evidence>
<keyword evidence="9" id="KW-1185">Reference proteome</keyword>
<proteinExistence type="inferred from homology"/>
<evidence type="ECO:0000259" key="7">
    <source>
        <dbReference type="PROSITE" id="PS50846"/>
    </source>
</evidence>
<dbReference type="STRING" id="3818.A0A445EM12"/>
<reference evidence="8 9" key="1">
    <citation type="submission" date="2019-01" db="EMBL/GenBank/DDBJ databases">
        <title>Sequencing of cultivated peanut Arachis hypogaea provides insights into genome evolution and oil improvement.</title>
        <authorList>
            <person name="Chen X."/>
        </authorList>
    </citation>
    <scope>NUCLEOTIDE SEQUENCE [LARGE SCALE GENOMIC DNA]</scope>
    <source>
        <strain evidence="9">cv. Fuhuasheng</strain>
        <tissue evidence="8">Leaves</tissue>
    </source>
</reference>
<accession>A0A445EM12</accession>
<feature type="region of interest" description="Disordered" evidence="6">
    <location>
        <begin position="78"/>
        <end position="227"/>
    </location>
</feature>
<dbReference type="EMBL" id="SDMP01000001">
    <property type="protein sequence ID" value="RYR76373.1"/>
    <property type="molecule type" value="Genomic_DNA"/>
</dbReference>
<dbReference type="Proteomes" id="UP000289738">
    <property type="component" value="Chromosome A01"/>
</dbReference>
<keyword evidence="2" id="KW-0479">Metal-binding</keyword>
<dbReference type="InterPro" id="IPR006121">
    <property type="entry name" value="HMA_dom"/>
</dbReference>
<comment type="similarity">
    <text evidence="5">Belongs to the HIPP family.</text>
</comment>
<dbReference type="Gene3D" id="3.30.70.100">
    <property type="match status" value="1"/>
</dbReference>
<dbReference type="Gramene" id="arahy.Tifrunner.gnm2.ann2.Ah01g362200.1">
    <property type="protein sequence ID" value="arahy.Tifrunner.gnm2.ann2.Ah01g362200.1-CDS"/>
    <property type="gene ID" value="arahy.Tifrunner.gnm2.ann2.Ah01g362200"/>
</dbReference>
<name>A0A445EM12_ARAHY</name>
<keyword evidence="3" id="KW-0449">Lipoprotein</keyword>
<dbReference type="CDD" id="cd00371">
    <property type="entry name" value="HMA"/>
    <property type="match status" value="1"/>
</dbReference>
<dbReference type="InterPro" id="IPR036163">
    <property type="entry name" value="HMA_dom_sf"/>
</dbReference>
<gene>
    <name evidence="8" type="ORF">Ahy_A01g000963</name>
</gene>
<evidence type="ECO:0000256" key="3">
    <source>
        <dbReference type="ARBA" id="ARBA00023288"/>
    </source>
</evidence>
<keyword evidence="1" id="KW-0488">Methylation</keyword>
<feature type="domain" description="HMA" evidence="7">
    <location>
        <begin position="15"/>
        <end position="78"/>
    </location>
</feature>
<comment type="caution">
    <text evidence="8">The sequence shown here is derived from an EMBL/GenBank/DDBJ whole genome shotgun (WGS) entry which is preliminary data.</text>
</comment>
<evidence type="ECO:0000256" key="2">
    <source>
        <dbReference type="ARBA" id="ARBA00022723"/>
    </source>
</evidence>
<organism evidence="8 9">
    <name type="scientific">Arachis hypogaea</name>
    <name type="common">Peanut</name>
    <dbReference type="NCBI Taxonomy" id="3818"/>
    <lineage>
        <taxon>Eukaryota</taxon>
        <taxon>Viridiplantae</taxon>
        <taxon>Streptophyta</taxon>
        <taxon>Embryophyta</taxon>
        <taxon>Tracheophyta</taxon>
        <taxon>Spermatophyta</taxon>
        <taxon>Magnoliopsida</taxon>
        <taxon>eudicotyledons</taxon>
        <taxon>Gunneridae</taxon>
        <taxon>Pentapetalae</taxon>
        <taxon>rosids</taxon>
        <taxon>fabids</taxon>
        <taxon>Fabales</taxon>
        <taxon>Fabaceae</taxon>
        <taxon>Papilionoideae</taxon>
        <taxon>50 kb inversion clade</taxon>
        <taxon>dalbergioids sensu lato</taxon>
        <taxon>Dalbergieae</taxon>
        <taxon>Pterocarpus clade</taxon>
        <taxon>Arachis</taxon>
    </lineage>
</organism>
<dbReference type="SMR" id="A0A445EM12"/>
<dbReference type="PANTHER" id="PTHR45868">
    <property type="entry name" value="HEAVY METAL-ASSOCIATED ISOPRENYLATED PLANT PROTEIN 33-RELATED"/>
    <property type="match status" value="1"/>
</dbReference>
<evidence type="ECO:0000256" key="1">
    <source>
        <dbReference type="ARBA" id="ARBA00022481"/>
    </source>
</evidence>
<dbReference type="GO" id="GO:0046872">
    <property type="term" value="F:metal ion binding"/>
    <property type="evidence" value="ECO:0007669"/>
    <property type="project" value="UniProtKB-KW"/>
</dbReference>
<feature type="compositionally biased region" description="Low complexity" evidence="6">
    <location>
        <begin position="197"/>
        <end position="214"/>
    </location>
</feature>
<dbReference type="AlphaFoldDB" id="A0A445EM12"/>
<evidence type="ECO:0000256" key="6">
    <source>
        <dbReference type="SAM" id="MobiDB-lite"/>
    </source>
</evidence>
<dbReference type="Pfam" id="PF00403">
    <property type="entry name" value="HMA"/>
    <property type="match status" value="1"/>
</dbReference>
<dbReference type="OrthoDB" id="689350at2759"/>
<evidence type="ECO:0000256" key="5">
    <source>
        <dbReference type="ARBA" id="ARBA00024045"/>
    </source>
</evidence>
<feature type="compositionally biased region" description="Basic and acidic residues" evidence="6">
    <location>
        <begin position="78"/>
        <end position="108"/>
    </location>
</feature>
<protein>
    <recommendedName>
        <fullName evidence="7">HMA domain-containing protein</fullName>
    </recommendedName>
</protein>
<keyword evidence="4" id="KW-0636">Prenylation</keyword>
<sequence>MEAKTPRAASEPLKYQTWFLKVSIHCEGCRRKVKKVLRNIDGVFTTTIDPQQQKVTVTGSVGVETLIRKLIKAGKHAEIWPENGAGKDGKPKKRNEQQRDAESVENHHRSPANAEANSVSAKNRGIENADNSSNNKKKTSESKTGGKKSPEKSSGGGASPPEQEQKGKGGGGGGEGEGEGEGDSVKKNKKKKKKVQSSGIEKNGSSSASSSGAGAHSGSGEGVGQMNLSPTRQQEWAYAYPESESYYYPGAGPLVYLATYNRFCPMAMHGKMGGGPSYYVSPLPYISAGLDHDPYHFQSPPLVPFEIFSDDNANACSLM</sequence>